<evidence type="ECO:0000256" key="4">
    <source>
        <dbReference type="ARBA" id="ARBA00012681"/>
    </source>
</evidence>
<protein>
    <recommendedName>
        <fullName evidence="4">cysteine synthase</fullName>
        <ecNumber evidence="4">2.5.1.47</ecNumber>
    </recommendedName>
</protein>
<dbReference type="CDD" id="cd01561">
    <property type="entry name" value="CBS_like"/>
    <property type="match status" value="1"/>
</dbReference>
<evidence type="ECO:0000256" key="1">
    <source>
        <dbReference type="ARBA" id="ARBA00001933"/>
    </source>
</evidence>
<evidence type="ECO:0000256" key="6">
    <source>
        <dbReference type="ARBA" id="ARBA00022679"/>
    </source>
</evidence>
<dbReference type="NCBIfam" id="TIGR01136">
    <property type="entry name" value="cysKM"/>
    <property type="match status" value="1"/>
</dbReference>
<evidence type="ECO:0000256" key="3">
    <source>
        <dbReference type="ARBA" id="ARBA00007103"/>
    </source>
</evidence>
<dbReference type="Gene3D" id="3.40.50.1100">
    <property type="match status" value="2"/>
</dbReference>
<dbReference type="InterPro" id="IPR036052">
    <property type="entry name" value="TrpB-like_PALP_sf"/>
</dbReference>
<evidence type="ECO:0000313" key="12">
    <source>
        <dbReference type="EMBL" id="CAD6339201.1"/>
    </source>
</evidence>
<evidence type="ECO:0000256" key="2">
    <source>
        <dbReference type="ARBA" id="ARBA00004962"/>
    </source>
</evidence>
<keyword evidence="13" id="KW-1185">Reference proteome</keyword>
<organism evidence="12 13">
    <name type="scientific">Miscanthus lutarioriparius</name>
    <dbReference type="NCBI Taxonomy" id="422564"/>
    <lineage>
        <taxon>Eukaryota</taxon>
        <taxon>Viridiplantae</taxon>
        <taxon>Streptophyta</taxon>
        <taxon>Embryophyta</taxon>
        <taxon>Tracheophyta</taxon>
        <taxon>Spermatophyta</taxon>
        <taxon>Magnoliopsida</taxon>
        <taxon>Liliopsida</taxon>
        <taxon>Poales</taxon>
        <taxon>Poaceae</taxon>
        <taxon>PACMAD clade</taxon>
        <taxon>Panicoideae</taxon>
        <taxon>Andropogonodae</taxon>
        <taxon>Andropogoneae</taxon>
        <taxon>Saccharinae</taxon>
        <taxon>Miscanthus</taxon>
    </lineage>
</organism>
<comment type="similarity">
    <text evidence="3">Belongs to the cysteine synthase/cystathionine beta-synthase family.</text>
</comment>
<dbReference type="InterPro" id="IPR005856">
    <property type="entry name" value="Cys_synth"/>
</dbReference>
<accession>A0A811SC74</accession>
<evidence type="ECO:0000256" key="7">
    <source>
        <dbReference type="ARBA" id="ARBA00022898"/>
    </source>
</evidence>
<dbReference type="InterPro" id="IPR001926">
    <property type="entry name" value="TrpB-like_PALP"/>
</dbReference>
<comment type="cofactor">
    <cofactor evidence="1 10">
        <name>pyridoxal 5'-phosphate</name>
        <dbReference type="ChEBI" id="CHEBI:597326"/>
    </cofactor>
</comment>
<feature type="domain" description="Tryptophan synthase beta chain-like PALP" evidence="11">
    <location>
        <begin position="29"/>
        <end position="316"/>
    </location>
</feature>
<dbReference type="InterPro" id="IPR050214">
    <property type="entry name" value="Cys_Synth/Cystath_Beta-Synth"/>
</dbReference>
<dbReference type="GO" id="GO:0005737">
    <property type="term" value="C:cytoplasm"/>
    <property type="evidence" value="ECO:0007669"/>
    <property type="project" value="UniProtKB-ARBA"/>
</dbReference>
<sequence>MVAEDDARKGVPSLLSSKPGEECIASNITQVRCWTPLVEMNNVAKREGIEARLVGKMETYQPLCSVKDRNALRMIEDVEERGLISPGVTTLIEPTSGNLGIGLVFIAVQKGYRFITVMPAKYSLDKQMLLRFLGAEVVLTDPAVGYDGMVNKVEELLKTIPNSYFLNQATNTANPEAHFKWTGPEIWKDTAGKVDVFVVSVGSGGALTGVGRYLKMKNPSVNILCVEPAESAVISGGAPGKHQIHGTGPGFIPEVLDTSIIDEVVTVSTEEAMVMARRLAKEEGLLGGISSGANVPACLKIAGRDENKGKMIVTMLPSGGERYMNSDLFAEVRDECSTMTF</sequence>
<dbReference type="AlphaFoldDB" id="A0A811SC74"/>
<evidence type="ECO:0000256" key="8">
    <source>
        <dbReference type="ARBA" id="ARBA00023192"/>
    </source>
</evidence>
<gene>
    <name evidence="12" type="ORF">NCGR_LOCUS63299</name>
</gene>
<evidence type="ECO:0000259" key="11">
    <source>
        <dbReference type="Pfam" id="PF00291"/>
    </source>
</evidence>
<comment type="caution">
    <text evidence="12">The sequence shown here is derived from an EMBL/GenBank/DDBJ whole genome shotgun (WGS) entry which is preliminary data.</text>
</comment>
<evidence type="ECO:0000313" key="13">
    <source>
        <dbReference type="Proteomes" id="UP000604825"/>
    </source>
</evidence>
<dbReference type="SUPFAM" id="SSF53686">
    <property type="entry name" value="Tryptophan synthase beta subunit-like PLP-dependent enzymes"/>
    <property type="match status" value="1"/>
</dbReference>
<dbReference type="FunFam" id="3.40.50.1100:FF:000067">
    <property type="entry name" value="Cysteine synthase"/>
    <property type="match status" value="1"/>
</dbReference>
<dbReference type="GO" id="GO:0004124">
    <property type="term" value="F:cysteine synthase activity"/>
    <property type="evidence" value="ECO:0007669"/>
    <property type="project" value="UniProtKB-EC"/>
</dbReference>
<comment type="catalytic activity">
    <reaction evidence="9">
        <text>O-acetyl-L-serine + hydrogen sulfide = L-cysteine + acetate</text>
        <dbReference type="Rhea" id="RHEA:14829"/>
        <dbReference type="ChEBI" id="CHEBI:29919"/>
        <dbReference type="ChEBI" id="CHEBI:30089"/>
        <dbReference type="ChEBI" id="CHEBI:35235"/>
        <dbReference type="ChEBI" id="CHEBI:58340"/>
        <dbReference type="EC" id="2.5.1.47"/>
    </reaction>
</comment>
<dbReference type="Proteomes" id="UP000604825">
    <property type="component" value="Unassembled WGS sequence"/>
</dbReference>
<dbReference type="EMBL" id="CAJGYO010000019">
    <property type="protein sequence ID" value="CAD6339201.1"/>
    <property type="molecule type" value="Genomic_DNA"/>
</dbReference>
<proteinExistence type="inferred from homology"/>
<comment type="pathway">
    <text evidence="2">Amino-acid biosynthesis; L-cysteine biosynthesis; L-cysteine from L-serine: step 2/2.</text>
</comment>
<evidence type="ECO:0000256" key="9">
    <source>
        <dbReference type="ARBA" id="ARBA00047931"/>
    </source>
</evidence>
<keyword evidence="8" id="KW-0198">Cysteine biosynthesis</keyword>
<keyword evidence="7 10" id="KW-0663">Pyridoxal phosphate</keyword>
<name>A0A811SC74_9POAL</name>
<dbReference type="GO" id="GO:0006535">
    <property type="term" value="P:cysteine biosynthetic process from serine"/>
    <property type="evidence" value="ECO:0007669"/>
    <property type="project" value="InterPro"/>
</dbReference>
<dbReference type="NCBIfam" id="TIGR01139">
    <property type="entry name" value="cysK"/>
    <property type="match status" value="1"/>
</dbReference>
<dbReference type="InterPro" id="IPR005859">
    <property type="entry name" value="CysK"/>
</dbReference>
<dbReference type="OrthoDB" id="10259545at2759"/>
<dbReference type="Pfam" id="PF00291">
    <property type="entry name" value="PALP"/>
    <property type="match status" value="1"/>
</dbReference>
<dbReference type="EC" id="2.5.1.47" evidence="4"/>
<evidence type="ECO:0000256" key="5">
    <source>
        <dbReference type="ARBA" id="ARBA00022605"/>
    </source>
</evidence>
<keyword evidence="6" id="KW-0808">Transferase</keyword>
<evidence type="ECO:0000256" key="10">
    <source>
        <dbReference type="PIRSR" id="PIRSR605856-51"/>
    </source>
</evidence>
<reference evidence="12" key="1">
    <citation type="submission" date="2020-10" db="EMBL/GenBank/DDBJ databases">
        <authorList>
            <person name="Han B."/>
            <person name="Lu T."/>
            <person name="Zhao Q."/>
            <person name="Huang X."/>
            <person name="Zhao Y."/>
        </authorList>
    </citation>
    <scope>NUCLEOTIDE SEQUENCE</scope>
</reference>
<dbReference type="PANTHER" id="PTHR10314">
    <property type="entry name" value="CYSTATHIONINE BETA-SYNTHASE"/>
    <property type="match status" value="1"/>
</dbReference>
<keyword evidence="5" id="KW-0028">Amino-acid biosynthesis</keyword>
<feature type="modified residue" description="N6-(pyridoxal phosphate)lysine" evidence="10">
    <location>
        <position position="67"/>
    </location>
</feature>